<name>A0A8K0ACB4_BRALA</name>
<evidence type="ECO:0000313" key="3">
    <source>
        <dbReference type="EMBL" id="CAH1273316.1"/>
    </source>
</evidence>
<dbReference type="InterPro" id="IPR014756">
    <property type="entry name" value="Ig_E-set"/>
</dbReference>
<gene>
    <name evidence="3" type="primary">NXPE3</name>
    <name evidence="3" type="ORF">BLAG_LOCUS24687</name>
</gene>
<dbReference type="Pfam" id="PF24536">
    <property type="entry name" value="NXPE4_C"/>
    <property type="match status" value="1"/>
</dbReference>
<dbReference type="InterPro" id="IPR057106">
    <property type="entry name" value="NXPE4_C"/>
</dbReference>
<sequence length="554" mass="63596">MMMVALWKAMRKRYLILVLVSATALATAIYIYLNVNLSKMVAWSLLIRADRYFLVSTNQQQLPTLRHLTVPWRRWNGLIDYDLVTSAAQTKLIFPNFKGIYAKGDILRMKIVALDKRGRRKRYGGDFFRAKLVSKDSVNASAAGKITDHGDGTYTVLFVLAWAGTVQVHTQLVHPSEAIEVIKQIRDTVPNRRVFFCNFHDKSTGLAGEWTPCTGQRNTSLPRKMLCDFSKKSVNATWHCERPKHHPCNTIHVCKFDYNRTKRLVESLVTRDEKRLFSRLLLKRDMRRSTHIRVVDRGIQPEVLPQCGPCLTPAQSEGFWFNGLWHSMSCRARHFLRSGDVLQCLRNKTVFMQGDSTMRQWYFRLVDRISAQSEEITKSQEFVGPFAAADNASNVRLHFRFHGEPIQKKINVSFANIHYVADELDQLTGGPDVVVILGLWAHFVAEPLVAFRSRLYAISHAIKRLVHRSPATKVIIRTSNTRRHDKLFISVQASDWLAQELNVVIRDIFGKHDSVAILDVWEMTLCQEYPDDAHPNVHVVDNELSLLLSYICPI</sequence>
<evidence type="ECO:0000256" key="1">
    <source>
        <dbReference type="ARBA" id="ARBA00005431"/>
    </source>
</evidence>
<proteinExistence type="inferred from homology"/>
<accession>A0A8K0ACB4</accession>
<dbReference type="Pfam" id="PF06312">
    <property type="entry name" value="Neurexophilin"/>
    <property type="match status" value="1"/>
</dbReference>
<feature type="domain" description="NXPE C-terminal" evidence="2">
    <location>
        <begin position="325"/>
        <end position="552"/>
    </location>
</feature>
<dbReference type="PANTHER" id="PTHR16165">
    <property type="entry name" value="NXPE FAMILY MEMBER"/>
    <property type="match status" value="1"/>
</dbReference>
<dbReference type="SUPFAM" id="SSF81296">
    <property type="entry name" value="E set domains"/>
    <property type="match status" value="1"/>
</dbReference>
<organism evidence="3 4">
    <name type="scientific">Branchiostoma lanceolatum</name>
    <name type="common">Common lancelet</name>
    <name type="synonym">Amphioxus lanceolatum</name>
    <dbReference type="NCBI Taxonomy" id="7740"/>
    <lineage>
        <taxon>Eukaryota</taxon>
        <taxon>Metazoa</taxon>
        <taxon>Chordata</taxon>
        <taxon>Cephalochordata</taxon>
        <taxon>Leptocardii</taxon>
        <taxon>Amphioxiformes</taxon>
        <taxon>Branchiostomatidae</taxon>
        <taxon>Branchiostoma</taxon>
    </lineage>
</organism>
<comment type="similarity">
    <text evidence="1">Belongs to the NXPE family.</text>
</comment>
<dbReference type="AlphaFoldDB" id="A0A8K0ACB4"/>
<dbReference type="Gene3D" id="2.60.40.10">
    <property type="entry name" value="Immunoglobulins"/>
    <property type="match status" value="1"/>
</dbReference>
<dbReference type="InterPro" id="IPR013783">
    <property type="entry name" value="Ig-like_fold"/>
</dbReference>
<dbReference type="OrthoDB" id="5950832at2759"/>
<dbReference type="InterPro" id="IPR026845">
    <property type="entry name" value="NXPH/NXPE"/>
</dbReference>
<reference evidence="3" key="1">
    <citation type="submission" date="2022-01" db="EMBL/GenBank/DDBJ databases">
        <authorList>
            <person name="Braso-Vives M."/>
        </authorList>
    </citation>
    <scope>NUCLEOTIDE SEQUENCE</scope>
</reference>
<evidence type="ECO:0000313" key="4">
    <source>
        <dbReference type="Proteomes" id="UP000838412"/>
    </source>
</evidence>
<keyword evidence="4" id="KW-1185">Reference proteome</keyword>
<evidence type="ECO:0000259" key="2">
    <source>
        <dbReference type="Pfam" id="PF24536"/>
    </source>
</evidence>
<dbReference type="PANTHER" id="PTHR16165:SF5">
    <property type="entry name" value="NXPE FAMILY MEMBER 3"/>
    <property type="match status" value="1"/>
</dbReference>
<dbReference type="EMBL" id="OV696694">
    <property type="protein sequence ID" value="CAH1273316.1"/>
    <property type="molecule type" value="Genomic_DNA"/>
</dbReference>
<dbReference type="Proteomes" id="UP000838412">
    <property type="component" value="Chromosome 9"/>
</dbReference>
<protein>
    <submittedName>
        <fullName evidence="3">NXPE3 protein</fullName>
    </submittedName>
</protein>